<name>A0ABY7ERC7_MYAAR</name>
<accession>A0ABY7ERC7</accession>
<evidence type="ECO:0000313" key="2">
    <source>
        <dbReference type="EMBL" id="WAR12545.1"/>
    </source>
</evidence>
<reference evidence="2" key="1">
    <citation type="submission" date="2022-11" db="EMBL/GenBank/DDBJ databases">
        <title>Centuries of genome instability and evolution in soft-shell clam transmissible cancer (bioRxiv).</title>
        <authorList>
            <person name="Hart S.F.M."/>
            <person name="Yonemitsu M.A."/>
            <person name="Giersch R.M."/>
            <person name="Beal B.F."/>
            <person name="Arriagada G."/>
            <person name="Davis B.W."/>
            <person name="Ostrander E.A."/>
            <person name="Goff S.P."/>
            <person name="Metzger M.J."/>
        </authorList>
    </citation>
    <scope>NUCLEOTIDE SEQUENCE</scope>
    <source>
        <strain evidence="2">MELC-2E11</strain>
        <tissue evidence="2">Siphon/mantle</tissue>
    </source>
</reference>
<feature type="compositionally biased region" description="Basic and acidic residues" evidence="1">
    <location>
        <begin position="104"/>
        <end position="114"/>
    </location>
</feature>
<keyword evidence="3" id="KW-1185">Reference proteome</keyword>
<proteinExistence type="predicted"/>
<dbReference type="EMBL" id="CP111019">
    <property type="protein sequence ID" value="WAR12545.1"/>
    <property type="molecule type" value="Genomic_DNA"/>
</dbReference>
<sequence length="144" mass="16564">MVDQMADYLHTLRDQELALTDDQAAHIIRLWRMLTDFDKQPTDPKARHRTQITKVSTATYRKKGAQSVVPGDHMRRQRGSRPETRRQPHHGQSGDQDLRVPSIYREEGRPEDRSLVFGDQDLPQHHAPRGEVAARGGRDRSLVV</sequence>
<dbReference type="Proteomes" id="UP001164746">
    <property type="component" value="Chromosome 8"/>
</dbReference>
<evidence type="ECO:0000313" key="3">
    <source>
        <dbReference type="Proteomes" id="UP001164746"/>
    </source>
</evidence>
<organism evidence="2 3">
    <name type="scientific">Mya arenaria</name>
    <name type="common">Soft-shell clam</name>
    <dbReference type="NCBI Taxonomy" id="6604"/>
    <lineage>
        <taxon>Eukaryota</taxon>
        <taxon>Metazoa</taxon>
        <taxon>Spiralia</taxon>
        <taxon>Lophotrochozoa</taxon>
        <taxon>Mollusca</taxon>
        <taxon>Bivalvia</taxon>
        <taxon>Autobranchia</taxon>
        <taxon>Heteroconchia</taxon>
        <taxon>Euheterodonta</taxon>
        <taxon>Imparidentia</taxon>
        <taxon>Neoheterodontei</taxon>
        <taxon>Myida</taxon>
        <taxon>Myoidea</taxon>
        <taxon>Myidae</taxon>
        <taxon>Mya</taxon>
    </lineage>
</organism>
<feature type="region of interest" description="Disordered" evidence="1">
    <location>
        <begin position="38"/>
        <end position="144"/>
    </location>
</feature>
<protein>
    <submittedName>
        <fullName evidence="2">Uncharacterized protein</fullName>
    </submittedName>
</protein>
<gene>
    <name evidence="2" type="ORF">MAR_026725</name>
</gene>
<evidence type="ECO:0000256" key="1">
    <source>
        <dbReference type="SAM" id="MobiDB-lite"/>
    </source>
</evidence>